<keyword evidence="3" id="KW-1185">Reference proteome</keyword>
<gene>
    <name evidence="2" type="ORF">OL497_05535</name>
</gene>
<dbReference type="Proteomes" id="UP001207742">
    <property type="component" value="Unassembled WGS sequence"/>
</dbReference>
<accession>A0ABT3IHB2</accession>
<dbReference type="RefSeq" id="WP_264728586.1">
    <property type="nucleotide sequence ID" value="NZ_JAPDNR010000001.1"/>
</dbReference>
<evidence type="ECO:0000256" key="1">
    <source>
        <dbReference type="SAM" id="SignalP"/>
    </source>
</evidence>
<dbReference type="SUPFAM" id="SSF159501">
    <property type="entry name" value="EreA/ChaN-like"/>
    <property type="match status" value="1"/>
</dbReference>
<feature type="signal peptide" evidence="1">
    <location>
        <begin position="1"/>
        <end position="21"/>
    </location>
</feature>
<dbReference type="EMBL" id="JAPDNS010000001">
    <property type="protein sequence ID" value="MCW3483345.1"/>
    <property type="molecule type" value="Genomic_DNA"/>
</dbReference>
<protein>
    <submittedName>
        <fullName evidence="2">Uncharacterized protein</fullName>
    </submittedName>
</protein>
<evidence type="ECO:0000313" key="2">
    <source>
        <dbReference type="EMBL" id="MCW3483345.1"/>
    </source>
</evidence>
<name>A0ABT3IHB2_9BACT</name>
<reference evidence="2 3" key="1">
    <citation type="submission" date="2022-10" db="EMBL/GenBank/DDBJ databases">
        <title>Chitinophaga nivalis PC15 sp. nov., isolated from Pyeongchang county, South Korea.</title>
        <authorList>
            <person name="Trinh H.N."/>
        </authorList>
    </citation>
    <scope>NUCLEOTIDE SEQUENCE [LARGE SCALE GENOMIC DNA]</scope>
    <source>
        <strain evidence="2 3">PC14</strain>
    </source>
</reference>
<feature type="chain" id="PRO_5046311195" evidence="1">
    <location>
        <begin position="22"/>
        <end position="358"/>
    </location>
</feature>
<keyword evidence="1" id="KW-0732">Signal</keyword>
<comment type="caution">
    <text evidence="2">The sequence shown here is derived from an EMBL/GenBank/DDBJ whole genome shotgun (WGS) entry which is preliminary data.</text>
</comment>
<organism evidence="2 3">
    <name type="scientific">Chitinophaga nivalis</name>
    <dbReference type="NCBI Taxonomy" id="2991709"/>
    <lineage>
        <taxon>Bacteria</taxon>
        <taxon>Pseudomonadati</taxon>
        <taxon>Bacteroidota</taxon>
        <taxon>Chitinophagia</taxon>
        <taxon>Chitinophagales</taxon>
        <taxon>Chitinophagaceae</taxon>
        <taxon>Chitinophaga</taxon>
    </lineage>
</organism>
<evidence type="ECO:0000313" key="3">
    <source>
        <dbReference type="Proteomes" id="UP001207742"/>
    </source>
</evidence>
<proteinExistence type="predicted"/>
<sequence>MLKTLLLIALGVVLYGGGVFAQDTVAEDAYLSAHHYSFSVTDGFSEKAQQALIEKLSPYKVILLGEGGSHYLRFYEQVQLPLLKFLHEKLAVNAFFMEMGHSSGMVGTRFLRTGDTVFMPGWKPLKESVFWTGMYQYLLPSKGADIACFGIDFENPRNYGKAMRALIPLLPADAPLTALLQSLPQPLNCDKLVEYNKKIKREVEQDTALYRQHLKGQYDDLLLILNNPGSCKDVMKDRNNNLYRRFIEGDKRIGSPRYYGQMGVAHTAKHLRSFAAKLDKDAAFEGKVCVINTYCLECSTPEEEVSNWQLRAVEKDILRLLVKYCQSDFTLFDFTGADKRFEQFRKMGEFILVARHQH</sequence>